<comment type="caution">
    <text evidence="1">The sequence shown here is derived from an EMBL/GenBank/DDBJ whole genome shotgun (WGS) entry which is preliminary data.</text>
</comment>
<dbReference type="EMBL" id="SMOL01000004">
    <property type="protein sequence ID" value="KAB2637001.1"/>
    <property type="molecule type" value="Genomic_DNA"/>
</dbReference>
<sequence>MVGCIRGNGFRGVHGAMPSDAFDAQSLPAEKPVVSGQQLLIEEETANMCVGAAEGKCTDDQPTMVEASSSL</sequence>
<evidence type="ECO:0000313" key="2">
    <source>
        <dbReference type="Proteomes" id="UP000327157"/>
    </source>
</evidence>
<dbReference type="Proteomes" id="UP000327157">
    <property type="component" value="Chromosome 5"/>
</dbReference>
<reference evidence="1 2" key="3">
    <citation type="submission" date="2019-11" db="EMBL/GenBank/DDBJ databases">
        <title>A de novo genome assembly of a pear dwarfing rootstock.</title>
        <authorList>
            <person name="Wang F."/>
            <person name="Wang J."/>
            <person name="Li S."/>
            <person name="Zhang Y."/>
            <person name="Fang M."/>
            <person name="Ma L."/>
            <person name="Zhao Y."/>
            <person name="Jiang S."/>
        </authorList>
    </citation>
    <scope>NUCLEOTIDE SEQUENCE [LARGE SCALE GENOMIC DNA]</scope>
    <source>
        <strain evidence="1">S2</strain>
        <tissue evidence="1">Leaf</tissue>
    </source>
</reference>
<proteinExistence type="predicted"/>
<keyword evidence="2" id="KW-1185">Reference proteome</keyword>
<name>A0A5N5IEL1_9ROSA</name>
<evidence type="ECO:0000313" key="1">
    <source>
        <dbReference type="EMBL" id="KAB2637001.1"/>
    </source>
</evidence>
<dbReference type="AlphaFoldDB" id="A0A5N5IEL1"/>
<protein>
    <submittedName>
        <fullName evidence="1">Uncharacterized protein</fullName>
    </submittedName>
</protein>
<reference evidence="2" key="2">
    <citation type="submission" date="2019-10" db="EMBL/GenBank/DDBJ databases">
        <title>A de novo genome assembly of a pear dwarfing rootstock.</title>
        <authorList>
            <person name="Wang F."/>
            <person name="Wang J."/>
            <person name="Li S."/>
            <person name="Zhang Y."/>
            <person name="Fang M."/>
            <person name="Ma L."/>
            <person name="Zhao Y."/>
            <person name="Jiang S."/>
        </authorList>
    </citation>
    <scope>NUCLEOTIDE SEQUENCE [LARGE SCALE GENOMIC DNA]</scope>
</reference>
<organism evidence="1 2">
    <name type="scientific">Pyrus ussuriensis x Pyrus communis</name>
    <dbReference type="NCBI Taxonomy" id="2448454"/>
    <lineage>
        <taxon>Eukaryota</taxon>
        <taxon>Viridiplantae</taxon>
        <taxon>Streptophyta</taxon>
        <taxon>Embryophyta</taxon>
        <taxon>Tracheophyta</taxon>
        <taxon>Spermatophyta</taxon>
        <taxon>Magnoliopsida</taxon>
        <taxon>eudicotyledons</taxon>
        <taxon>Gunneridae</taxon>
        <taxon>Pentapetalae</taxon>
        <taxon>rosids</taxon>
        <taxon>fabids</taxon>
        <taxon>Rosales</taxon>
        <taxon>Rosaceae</taxon>
        <taxon>Amygdaloideae</taxon>
        <taxon>Maleae</taxon>
        <taxon>Pyrus</taxon>
    </lineage>
</organism>
<gene>
    <name evidence="1" type="ORF">D8674_027535</name>
</gene>
<accession>A0A5N5IEL1</accession>
<reference evidence="1 2" key="1">
    <citation type="submission" date="2019-09" db="EMBL/GenBank/DDBJ databases">
        <authorList>
            <person name="Ou C."/>
        </authorList>
    </citation>
    <scope>NUCLEOTIDE SEQUENCE [LARGE SCALE GENOMIC DNA]</scope>
    <source>
        <strain evidence="1">S2</strain>
        <tissue evidence="1">Leaf</tissue>
    </source>
</reference>